<comment type="caution">
    <text evidence="4">The sequence shown here is derived from an EMBL/GenBank/DDBJ whole genome shotgun (WGS) entry which is preliminary data.</text>
</comment>
<dbReference type="Pfam" id="PF14219">
    <property type="entry name" value="DUF4328"/>
    <property type="match status" value="1"/>
</dbReference>
<name>A0ABP3G6H1_9ACTN</name>
<evidence type="ECO:0000313" key="5">
    <source>
        <dbReference type="Proteomes" id="UP001500063"/>
    </source>
</evidence>
<feature type="transmembrane region" description="Helical" evidence="2">
    <location>
        <begin position="59"/>
        <end position="78"/>
    </location>
</feature>
<keyword evidence="5" id="KW-1185">Reference proteome</keyword>
<sequence>MYPCGRCRAAAVGPDGRCAACGAYQQQPAPPMGMPPAPPYPYAAAMPVGAADLRRGLRIALSVLLSVSVVALLCLFWARTEQRSAIQAVIDDGVGGSAVNDAEDADGYVAAAQLFYFLMLAVTSALWAVWFRRARLNAELFAPGTHRMGTGWAAGAWFTPVVNLWFPKQIVNDIYRASAPAGPQSAPKGLLNTWWSLWIGSFALNAVSFVMAAAAGARLRSRGYDGSSWHDDVDALKSAANLAGFSALLTAAAGVLAIFVVRQLARLQEQRALMGPAPMGPPMGAMGPMGPMGVPVPGQMGGPAAGPMAGPVAGGWGNPPHPPHPSQNPYGNGPAGY</sequence>
<feature type="region of interest" description="Disordered" evidence="1">
    <location>
        <begin position="303"/>
        <end position="337"/>
    </location>
</feature>
<evidence type="ECO:0000313" key="4">
    <source>
        <dbReference type="EMBL" id="GAA0336520.1"/>
    </source>
</evidence>
<accession>A0ABP3G6H1</accession>
<protein>
    <recommendedName>
        <fullName evidence="3">DUF4328 domain-containing protein</fullName>
    </recommendedName>
</protein>
<keyword evidence="2" id="KW-0472">Membrane</keyword>
<organism evidence="4 5">
    <name type="scientific">Streptomyces blastmyceticus</name>
    <dbReference type="NCBI Taxonomy" id="68180"/>
    <lineage>
        <taxon>Bacteria</taxon>
        <taxon>Bacillati</taxon>
        <taxon>Actinomycetota</taxon>
        <taxon>Actinomycetes</taxon>
        <taxon>Kitasatosporales</taxon>
        <taxon>Streptomycetaceae</taxon>
        <taxon>Streptomyces</taxon>
    </lineage>
</organism>
<reference evidence="5" key="1">
    <citation type="journal article" date="2019" name="Int. J. Syst. Evol. Microbiol.">
        <title>The Global Catalogue of Microorganisms (GCM) 10K type strain sequencing project: providing services to taxonomists for standard genome sequencing and annotation.</title>
        <authorList>
            <consortium name="The Broad Institute Genomics Platform"/>
            <consortium name="The Broad Institute Genome Sequencing Center for Infectious Disease"/>
            <person name="Wu L."/>
            <person name="Ma J."/>
        </authorList>
    </citation>
    <scope>NUCLEOTIDE SEQUENCE [LARGE SCALE GENOMIC DNA]</scope>
    <source>
        <strain evidence="5">JCM 4565</strain>
    </source>
</reference>
<proteinExistence type="predicted"/>
<gene>
    <name evidence="4" type="ORF">GCM10010319_10690</name>
</gene>
<evidence type="ECO:0000256" key="1">
    <source>
        <dbReference type="SAM" id="MobiDB-lite"/>
    </source>
</evidence>
<feature type="domain" description="DUF4328" evidence="3">
    <location>
        <begin position="101"/>
        <end position="265"/>
    </location>
</feature>
<dbReference type="RefSeq" id="WP_344116503.1">
    <property type="nucleotide sequence ID" value="NZ_BAAABW010000004.1"/>
</dbReference>
<evidence type="ECO:0000259" key="3">
    <source>
        <dbReference type="Pfam" id="PF14219"/>
    </source>
</evidence>
<keyword evidence="2" id="KW-0812">Transmembrane</keyword>
<dbReference type="InterPro" id="IPR025565">
    <property type="entry name" value="DUF4328"/>
</dbReference>
<feature type="transmembrane region" description="Helical" evidence="2">
    <location>
        <begin position="239"/>
        <end position="261"/>
    </location>
</feature>
<keyword evidence="2" id="KW-1133">Transmembrane helix</keyword>
<feature type="transmembrane region" description="Helical" evidence="2">
    <location>
        <begin position="108"/>
        <end position="131"/>
    </location>
</feature>
<dbReference type="EMBL" id="BAAABW010000004">
    <property type="protein sequence ID" value="GAA0336520.1"/>
    <property type="molecule type" value="Genomic_DNA"/>
</dbReference>
<dbReference type="Proteomes" id="UP001500063">
    <property type="component" value="Unassembled WGS sequence"/>
</dbReference>
<evidence type="ECO:0000256" key="2">
    <source>
        <dbReference type="SAM" id="Phobius"/>
    </source>
</evidence>
<feature type="transmembrane region" description="Helical" evidence="2">
    <location>
        <begin position="197"/>
        <end position="219"/>
    </location>
</feature>